<evidence type="ECO:0000313" key="12">
    <source>
        <dbReference type="Proteomes" id="UP001470230"/>
    </source>
</evidence>
<dbReference type="SUPFAM" id="SSF56300">
    <property type="entry name" value="Metallo-dependent phosphatases"/>
    <property type="match status" value="1"/>
</dbReference>
<organism evidence="11 12">
    <name type="scientific">Tritrichomonas musculus</name>
    <dbReference type="NCBI Taxonomy" id="1915356"/>
    <lineage>
        <taxon>Eukaryota</taxon>
        <taxon>Metamonada</taxon>
        <taxon>Parabasalia</taxon>
        <taxon>Tritrichomonadida</taxon>
        <taxon>Tritrichomonadidae</taxon>
        <taxon>Tritrichomonas</taxon>
    </lineage>
</organism>
<comment type="similarity">
    <text evidence="8">Belongs to the PPP phosphatase family.</text>
</comment>
<evidence type="ECO:0000259" key="10">
    <source>
        <dbReference type="PROSITE" id="PS00125"/>
    </source>
</evidence>
<dbReference type="InterPro" id="IPR006186">
    <property type="entry name" value="Ser/Thr-sp_prot-phosphatase"/>
</dbReference>
<dbReference type="SMART" id="SM00156">
    <property type="entry name" value="PP2Ac"/>
    <property type="match status" value="1"/>
</dbReference>
<gene>
    <name evidence="11" type="ORF">M9Y10_024349</name>
</gene>
<feature type="compositionally biased region" description="Polar residues" evidence="9">
    <location>
        <begin position="144"/>
        <end position="154"/>
    </location>
</feature>
<evidence type="ECO:0000256" key="6">
    <source>
        <dbReference type="ARBA" id="ARBA00047761"/>
    </source>
</evidence>
<keyword evidence="2" id="KW-0479">Metal-binding</keyword>
<comment type="catalytic activity">
    <reaction evidence="7 8">
        <text>O-phospho-L-threonyl-[protein] + H2O = L-threonyl-[protein] + phosphate</text>
        <dbReference type="Rhea" id="RHEA:47004"/>
        <dbReference type="Rhea" id="RHEA-COMP:11060"/>
        <dbReference type="Rhea" id="RHEA-COMP:11605"/>
        <dbReference type="ChEBI" id="CHEBI:15377"/>
        <dbReference type="ChEBI" id="CHEBI:30013"/>
        <dbReference type="ChEBI" id="CHEBI:43474"/>
        <dbReference type="ChEBI" id="CHEBI:61977"/>
        <dbReference type="EC" id="3.1.3.16"/>
    </reaction>
</comment>
<evidence type="ECO:0000313" key="11">
    <source>
        <dbReference type="EMBL" id="KAK8844489.1"/>
    </source>
</evidence>
<evidence type="ECO:0000256" key="4">
    <source>
        <dbReference type="ARBA" id="ARBA00022912"/>
    </source>
</evidence>
<evidence type="ECO:0000256" key="9">
    <source>
        <dbReference type="SAM" id="MobiDB-lite"/>
    </source>
</evidence>
<sequence length="703" mass="81471">MSHETLEKLNNDFDQLGDNLKRLFLILEDLYQIDSLTDNPKNNLQSNFKKDENRFPSTNIMLTKTDHQFAKPIKPKIQQQTKVEKITNNSKRQPSRNDKNIKKNQQQTTTKGEKTANKPNMQPSKGEKTTNNLNIQPSKEGKTTNKPNIQSNKEGNIITKPNIVLNKEEKTTNKVNIQSNKEDKTTNKPNVRPKKEEKTTIKPNDHHSKEEKTANRPKLSPSKEEKTKNRLNIQPNKKEKTTTKTNTQPNKERQTTNKPKVSPRKEDKTTNKPSIQSNKEEKITNKLSTQSNKEDKTTYKLSTQSSKEEKTTNKQTNISEKIEKQTINREYQRSLHIKKFIDENPDLNFALIGDVIRDLSVSSRKCQRNNDIVSFLVSKYINDDMLSKQDLEKSFYEDDKENEVNRSNLQSFIDSLINQKVDFRVSAKYVKWICKSIIPVFFSELSLLELEPPIYICGDIHGHFDDLLTVFEKGGFPPKSTYLFLGDYVDRGDKSVDVICLLFALKLLYPKNIYILRGNHEYYGMNCMYGFGFECEKKFDKSMWVIFNKVFDAIPIAAVVGKQYFCVHGGLSPSLQNVNDINNIKRPAFIEENEILHDILWSDPSEFFDGWKPNPRGGNTLTYGKDVAELFLRQNKIQYIVRGHEIAVNGFNFPFNPVKNTITVFTASDYEFHSNQAAIMFIDSDKNFSFITWRKMFKFTPFY</sequence>
<accession>A0ABR2HDK9</accession>
<keyword evidence="5" id="KW-0464">Manganese</keyword>
<comment type="catalytic activity">
    <reaction evidence="6">
        <text>O-phospho-L-seryl-[protein] + H2O = L-seryl-[protein] + phosphate</text>
        <dbReference type="Rhea" id="RHEA:20629"/>
        <dbReference type="Rhea" id="RHEA-COMP:9863"/>
        <dbReference type="Rhea" id="RHEA-COMP:11604"/>
        <dbReference type="ChEBI" id="CHEBI:15377"/>
        <dbReference type="ChEBI" id="CHEBI:29999"/>
        <dbReference type="ChEBI" id="CHEBI:43474"/>
        <dbReference type="ChEBI" id="CHEBI:83421"/>
        <dbReference type="EC" id="3.1.3.16"/>
    </reaction>
</comment>
<feature type="compositionally biased region" description="Polar residues" evidence="9">
    <location>
        <begin position="117"/>
        <end position="137"/>
    </location>
</feature>
<dbReference type="PRINTS" id="PR00114">
    <property type="entry name" value="STPHPHTASE"/>
</dbReference>
<comment type="caution">
    <text evidence="11">The sequence shown here is derived from an EMBL/GenBank/DDBJ whole genome shotgun (WGS) entry which is preliminary data.</text>
</comment>
<protein>
    <recommendedName>
        <fullName evidence="8">Serine/threonine-protein phosphatase</fullName>
        <ecNumber evidence="8">3.1.3.16</ecNumber>
    </recommendedName>
</protein>
<feature type="domain" description="Serine/threonine specific protein phosphatases" evidence="10">
    <location>
        <begin position="516"/>
        <end position="521"/>
    </location>
</feature>
<comment type="cofactor">
    <cofactor evidence="1">
        <name>Mn(2+)</name>
        <dbReference type="ChEBI" id="CHEBI:29035"/>
    </cofactor>
</comment>
<dbReference type="EMBL" id="JAPFFF010000032">
    <property type="protein sequence ID" value="KAK8844489.1"/>
    <property type="molecule type" value="Genomic_DNA"/>
</dbReference>
<feature type="compositionally biased region" description="Low complexity" evidence="9">
    <location>
        <begin position="71"/>
        <end position="80"/>
    </location>
</feature>
<evidence type="ECO:0000256" key="3">
    <source>
        <dbReference type="ARBA" id="ARBA00022801"/>
    </source>
</evidence>
<dbReference type="Gene3D" id="3.60.21.10">
    <property type="match status" value="1"/>
</dbReference>
<dbReference type="PANTHER" id="PTHR11668:SF300">
    <property type="entry name" value="SERINE_THREONINE-PROTEIN PHOSPHATASE"/>
    <property type="match status" value="1"/>
</dbReference>
<proteinExistence type="inferred from homology"/>
<evidence type="ECO:0000256" key="5">
    <source>
        <dbReference type="ARBA" id="ARBA00023211"/>
    </source>
</evidence>
<reference evidence="11 12" key="1">
    <citation type="submission" date="2024-04" db="EMBL/GenBank/DDBJ databases">
        <title>Tritrichomonas musculus Genome.</title>
        <authorList>
            <person name="Alves-Ferreira E."/>
            <person name="Grigg M."/>
            <person name="Lorenzi H."/>
            <person name="Galac M."/>
        </authorList>
    </citation>
    <scope>NUCLEOTIDE SEQUENCE [LARGE SCALE GENOMIC DNA]</scope>
    <source>
        <strain evidence="11 12">EAF2021</strain>
    </source>
</reference>
<keyword evidence="4" id="KW-0904">Protein phosphatase</keyword>
<dbReference type="InterPro" id="IPR029052">
    <property type="entry name" value="Metallo-depent_PP-like"/>
</dbReference>
<evidence type="ECO:0000256" key="7">
    <source>
        <dbReference type="ARBA" id="ARBA00048336"/>
    </source>
</evidence>
<feature type="region of interest" description="Disordered" evidence="9">
    <location>
        <begin position="66"/>
        <end position="319"/>
    </location>
</feature>
<name>A0ABR2HDK9_9EUKA</name>
<keyword evidence="3 8" id="KW-0378">Hydrolase</keyword>
<keyword evidence="12" id="KW-1185">Reference proteome</keyword>
<evidence type="ECO:0000256" key="8">
    <source>
        <dbReference type="RuleBase" id="RU004273"/>
    </source>
</evidence>
<evidence type="ECO:0000256" key="1">
    <source>
        <dbReference type="ARBA" id="ARBA00001936"/>
    </source>
</evidence>
<dbReference type="Proteomes" id="UP001470230">
    <property type="component" value="Unassembled WGS sequence"/>
</dbReference>
<dbReference type="PANTHER" id="PTHR11668">
    <property type="entry name" value="SERINE/THREONINE PROTEIN PHOSPHATASE"/>
    <property type="match status" value="1"/>
</dbReference>
<dbReference type="Pfam" id="PF00149">
    <property type="entry name" value="Metallophos"/>
    <property type="match status" value="1"/>
</dbReference>
<dbReference type="PROSITE" id="PS00125">
    <property type="entry name" value="SER_THR_PHOSPHATASE"/>
    <property type="match status" value="1"/>
</dbReference>
<dbReference type="CDD" id="cd00144">
    <property type="entry name" value="MPP_PPP_family"/>
    <property type="match status" value="1"/>
</dbReference>
<feature type="compositionally biased region" description="Basic and acidic residues" evidence="9">
    <location>
        <begin position="193"/>
        <end position="214"/>
    </location>
</feature>
<dbReference type="InterPro" id="IPR004843">
    <property type="entry name" value="Calcineurin-like_PHP"/>
</dbReference>
<dbReference type="EC" id="3.1.3.16" evidence="8"/>
<evidence type="ECO:0000256" key="2">
    <source>
        <dbReference type="ARBA" id="ARBA00022723"/>
    </source>
</evidence>
<dbReference type="InterPro" id="IPR050341">
    <property type="entry name" value="PP1_catalytic_subunit"/>
</dbReference>